<comment type="caution">
    <text evidence="1">The sequence shown here is derived from an EMBL/GenBank/DDBJ whole genome shotgun (WGS) entry which is preliminary data.</text>
</comment>
<evidence type="ECO:0000313" key="2">
    <source>
        <dbReference type="Proteomes" id="UP001054945"/>
    </source>
</evidence>
<protein>
    <submittedName>
        <fullName evidence="1">Uncharacterized protein</fullName>
    </submittedName>
</protein>
<accession>A0AAV4TRL3</accession>
<proteinExistence type="predicted"/>
<gene>
    <name evidence="1" type="ORF">CEXT_52701</name>
</gene>
<reference evidence="1 2" key="1">
    <citation type="submission" date="2021-06" db="EMBL/GenBank/DDBJ databases">
        <title>Caerostris extrusa draft genome.</title>
        <authorList>
            <person name="Kono N."/>
            <person name="Arakawa K."/>
        </authorList>
    </citation>
    <scope>NUCLEOTIDE SEQUENCE [LARGE SCALE GENOMIC DNA]</scope>
</reference>
<dbReference type="EMBL" id="BPLR01011571">
    <property type="protein sequence ID" value="GIY47382.1"/>
    <property type="molecule type" value="Genomic_DNA"/>
</dbReference>
<dbReference type="AlphaFoldDB" id="A0AAV4TRL3"/>
<keyword evidence="2" id="KW-1185">Reference proteome</keyword>
<name>A0AAV4TRL3_CAEEX</name>
<dbReference type="Proteomes" id="UP001054945">
    <property type="component" value="Unassembled WGS sequence"/>
</dbReference>
<organism evidence="1 2">
    <name type="scientific">Caerostris extrusa</name>
    <name type="common">Bark spider</name>
    <name type="synonym">Caerostris bankana</name>
    <dbReference type="NCBI Taxonomy" id="172846"/>
    <lineage>
        <taxon>Eukaryota</taxon>
        <taxon>Metazoa</taxon>
        <taxon>Ecdysozoa</taxon>
        <taxon>Arthropoda</taxon>
        <taxon>Chelicerata</taxon>
        <taxon>Arachnida</taxon>
        <taxon>Araneae</taxon>
        <taxon>Araneomorphae</taxon>
        <taxon>Entelegynae</taxon>
        <taxon>Araneoidea</taxon>
        <taxon>Araneidae</taxon>
        <taxon>Caerostris</taxon>
    </lineage>
</organism>
<evidence type="ECO:0000313" key="1">
    <source>
        <dbReference type="EMBL" id="GIY47382.1"/>
    </source>
</evidence>
<sequence>MVVRLSTHRTCLGSHSVLSRLTLRANKAKAKSTGACKQSRKNHIPRKTMASWSQVQVVFDGSPDVKTRISQMTQQVPGVDNGCREAKPGNGIITLVSSRPWKECSSAIPRG</sequence>